<proteinExistence type="predicted"/>
<name>A0ABS8RVV8_DATST</name>
<evidence type="ECO:0000313" key="1">
    <source>
        <dbReference type="EMBL" id="MCD7450857.1"/>
    </source>
</evidence>
<dbReference type="EMBL" id="JACEIK010000146">
    <property type="protein sequence ID" value="MCD7450857.1"/>
    <property type="molecule type" value="Genomic_DNA"/>
</dbReference>
<evidence type="ECO:0000313" key="2">
    <source>
        <dbReference type="Proteomes" id="UP000823775"/>
    </source>
</evidence>
<gene>
    <name evidence="1" type="ORF">HAX54_008715</name>
</gene>
<reference evidence="1 2" key="1">
    <citation type="journal article" date="2021" name="BMC Genomics">
        <title>Datura genome reveals duplications of psychoactive alkaloid biosynthetic genes and high mutation rate following tissue culture.</title>
        <authorList>
            <person name="Rajewski A."/>
            <person name="Carter-House D."/>
            <person name="Stajich J."/>
            <person name="Litt A."/>
        </authorList>
    </citation>
    <scope>NUCLEOTIDE SEQUENCE [LARGE SCALE GENOMIC DNA]</scope>
    <source>
        <strain evidence="1">AR-01</strain>
    </source>
</reference>
<keyword evidence="2" id="KW-1185">Reference proteome</keyword>
<protein>
    <submittedName>
        <fullName evidence="1">Uncharacterized protein</fullName>
    </submittedName>
</protein>
<accession>A0ABS8RVV8</accession>
<sequence length="362" mass="39750">MLGPTFSLLGDESQFVCAGSPNPSRGESNLGHENITPDIRILSDKCVDENAKLKGKEKLAEHHLDDENLSEKRKLLPPDLHVNRFLKQHLRQFVKTLMSLLAMKVIQSKGISMSKWILTINRRLNAPPIALFYTVAFQVDIGKSSSVYGTPTNADLKKELNDFRLHIDVKFGEILQEKKTNDCSYSRGGDRVFADLGRDAEEDAYNVSPDITLKVCEVGVGGEKIEAREGVDVGESSWNVNVKEQVSQADFNFISMHESAIAAIPQDYYKNKAAVVYGGVPRQDAAHPTTYVAIEADDTLGKIAGVGTIVVEIGDDDNTPAVYQRTRNRRPGKAQQSPFVAGSDLSEFGSVSRLSVLKAGTL</sequence>
<organism evidence="1 2">
    <name type="scientific">Datura stramonium</name>
    <name type="common">Jimsonweed</name>
    <name type="synonym">Common thornapple</name>
    <dbReference type="NCBI Taxonomy" id="4076"/>
    <lineage>
        <taxon>Eukaryota</taxon>
        <taxon>Viridiplantae</taxon>
        <taxon>Streptophyta</taxon>
        <taxon>Embryophyta</taxon>
        <taxon>Tracheophyta</taxon>
        <taxon>Spermatophyta</taxon>
        <taxon>Magnoliopsida</taxon>
        <taxon>eudicotyledons</taxon>
        <taxon>Gunneridae</taxon>
        <taxon>Pentapetalae</taxon>
        <taxon>asterids</taxon>
        <taxon>lamiids</taxon>
        <taxon>Solanales</taxon>
        <taxon>Solanaceae</taxon>
        <taxon>Solanoideae</taxon>
        <taxon>Datureae</taxon>
        <taxon>Datura</taxon>
    </lineage>
</organism>
<dbReference type="Proteomes" id="UP000823775">
    <property type="component" value="Unassembled WGS sequence"/>
</dbReference>
<comment type="caution">
    <text evidence="1">The sequence shown here is derived from an EMBL/GenBank/DDBJ whole genome shotgun (WGS) entry which is preliminary data.</text>
</comment>